<evidence type="ECO:0000313" key="2">
    <source>
        <dbReference type="Proteomes" id="UP000002668"/>
    </source>
</evidence>
<dbReference type="EMBL" id="FP929072">
    <property type="protein sequence ID" value="CBX91510.1"/>
    <property type="molecule type" value="Genomic_DNA"/>
</dbReference>
<dbReference type="InParanoid" id="E4ZJ79"/>
<dbReference type="Proteomes" id="UP000002668">
    <property type="component" value="Genome"/>
</dbReference>
<sequence length="97" mass="11026">MTPGYPKWQPYRSNPRVLSDLKFVTHTVGKWQPSLSFGKPRRDHGEITASIAGDSPACSHQSASDPQIQMYAQILGNYITSRSQRAPYFAYHHELYT</sequence>
<keyword evidence="2" id="KW-1185">Reference proteome</keyword>
<gene>
    <name evidence="1" type="ORF">LEMA_uP070180.1</name>
</gene>
<proteinExistence type="predicted"/>
<name>E4ZJ79_LEPMJ</name>
<organism evidence="2">
    <name type="scientific">Leptosphaeria maculans (strain JN3 / isolate v23.1.3 / race Av1-4-5-6-7-8)</name>
    <name type="common">Blackleg fungus</name>
    <name type="synonym">Phoma lingam</name>
    <dbReference type="NCBI Taxonomy" id="985895"/>
    <lineage>
        <taxon>Eukaryota</taxon>
        <taxon>Fungi</taxon>
        <taxon>Dikarya</taxon>
        <taxon>Ascomycota</taxon>
        <taxon>Pezizomycotina</taxon>
        <taxon>Dothideomycetes</taxon>
        <taxon>Pleosporomycetidae</taxon>
        <taxon>Pleosporales</taxon>
        <taxon>Pleosporineae</taxon>
        <taxon>Leptosphaeriaceae</taxon>
        <taxon>Plenodomus</taxon>
        <taxon>Plenodomus lingam/Leptosphaeria maculans species complex</taxon>
    </lineage>
</organism>
<accession>E4ZJ79</accession>
<dbReference type="AlphaFoldDB" id="E4ZJ79"/>
<reference evidence="2" key="1">
    <citation type="journal article" date="2011" name="Nat. Commun.">
        <title>Effector diversification within compartments of the Leptosphaeria maculans genome affected by Repeat-Induced Point mutations.</title>
        <authorList>
            <person name="Rouxel T."/>
            <person name="Grandaubert J."/>
            <person name="Hane J.K."/>
            <person name="Hoede C."/>
            <person name="van de Wouw A.P."/>
            <person name="Couloux A."/>
            <person name="Dominguez V."/>
            <person name="Anthouard V."/>
            <person name="Bally P."/>
            <person name="Bourras S."/>
            <person name="Cozijnsen A.J."/>
            <person name="Ciuffetti L.M."/>
            <person name="Degrave A."/>
            <person name="Dilmaghani A."/>
            <person name="Duret L."/>
            <person name="Fudal I."/>
            <person name="Goodwin S.B."/>
            <person name="Gout L."/>
            <person name="Glaser N."/>
            <person name="Linglin J."/>
            <person name="Kema G.H.J."/>
            <person name="Lapalu N."/>
            <person name="Lawrence C.B."/>
            <person name="May K."/>
            <person name="Meyer M."/>
            <person name="Ollivier B."/>
            <person name="Poulain J."/>
            <person name="Schoch C.L."/>
            <person name="Simon A."/>
            <person name="Spatafora J.W."/>
            <person name="Stachowiak A."/>
            <person name="Turgeon B.G."/>
            <person name="Tyler B.M."/>
            <person name="Vincent D."/>
            <person name="Weissenbach J."/>
            <person name="Amselem J."/>
            <person name="Quesneville H."/>
            <person name="Oliver R.P."/>
            <person name="Wincker P."/>
            <person name="Balesdent M.-H."/>
            <person name="Howlett B.J."/>
        </authorList>
    </citation>
    <scope>NUCLEOTIDE SEQUENCE [LARGE SCALE GENOMIC DNA]</scope>
    <source>
        <strain evidence="2">JN3 / isolate v23.1.3 / race Av1-4-5-6-7-8</strain>
    </source>
</reference>
<dbReference type="HOGENOM" id="CLU_2347071_0_0_1"/>
<dbReference type="VEuPathDB" id="FungiDB:LEMA_uP070180.1"/>
<protein>
    <submittedName>
        <fullName evidence="1">Predicted protein</fullName>
    </submittedName>
</protein>
<evidence type="ECO:0000313" key="1">
    <source>
        <dbReference type="EMBL" id="CBX91510.1"/>
    </source>
</evidence>